<name>A0AAF0TM65_SOLVR</name>
<accession>A0AAF0TM65</accession>
<organism evidence="1 2">
    <name type="scientific">Solanum verrucosum</name>
    <dbReference type="NCBI Taxonomy" id="315347"/>
    <lineage>
        <taxon>Eukaryota</taxon>
        <taxon>Viridiplantae</taxon>
        <taxon>Streptophyta</taxon>
        <taxon>Embryophyta</taxon>
        <taxon>Tracheophyta</taxon>
        <taxon>Spermatophyta</taxon>
        <taxon>Magnoliopsida</taxon>
        <taxon>eudicotyledons</taxon>
        <taxon>Gunneridae</taxon>
        <taxon>Pentapetalae</taxon>
        <taxon>asterids</taxon>
        <taxon>lamiids</taxon>
        <taxon>Solanales</taxon>
        <taxon>Solanaceae</taxon>
        <taxon>Solanoideae</taxon>
        <taxon>Solaneae</taxon>
        <taxon>Solanum</taxon>
    </lineage>
</organism>
<evidence type="ECO:0000313" key="2">
    <source>
        <dbReference type="Proteomes" id="UP001234989"/>
    </source>
</evidence>
<dbReference type="EMBL" id="CP133615">
    <property type="protein sequence ID" value="WMV24816.1"/>
    <property type="molecule type" value="Genomic_DNA"/>
</dbReference>
<dbReference type="AlphaFoldDB" id="A0AAF0TM65"/>
<keyword evidence="2" id="KW-1185">Reference proteome</keyword>
<sequence length="250" mass="28461">MFDPSAMLDEEIRSALLMMAQAMTTQAQAMTAQANRGVETHVNPNVRTMDSRLRDFVRMNPPMFLGSKVGEDLQELVDEMYKVVDAMGVTSEEKSELATYQLKNVAQVWFPQWMSNGLVGAGPIDWEVFKREFLDRLFHWVLEEEPKPNPQDPLKQKCCQMFGDLRKGTTPRRSIQAPWMASVGQGPLFQDAYPNHGPAGWGVAQPTVILLKMERLDAKFTFGDLNVVPWCGWWYGTLSIYCTRYSIKVT</sequence>
<gene>
    <name evidence="1" type="ORF">MTR67_018201</name>
</gene>
<evidence type="ECO:0000313" key="1">
    <source>
        <dbReference type="EMBL" id="WMV24816.1"/>
    </source>
</evidence>
<proteinExistence type="predicted"/>
<dbReference type="Proteomes" id="UP001234989">
    <property type="component" value="Chromosome 4"/>
</dbReference>
<protein>
    <recommendedName>
        <fullName evidence="3">Gag protein</fullName>
    </recommendedName>
</protein>
<reference evidence="1" key="1">
    <citation type="submission" date="2023-08" db="EMBL/GenBank/DDBJ databases">
        <title>A de novo genome assembly of Solanum verrucosum Schlechtendal, a Mexican diploid species geographically isolated from the other diploid A-genome species in potato relatives.</title>
        <authorList>
            <person name="Hosaka K."/>
        </authorList>
    </citation>
    <scope>NUCLEOTIDE SEQUENCE</scope>
    <source>
        <tissue evidence="1">Young leaves</tissue>
    </source>
</reference>
<evidence type="ECO:0008006" key="3">
    <source>
        <dbReference type="Google" id="ProtNLM"/>
    </source>
</evidence>